<feature type="region of interest" description="Disordered" evidence="6">
    <location>
        <begin position="157"/>
        <end position="195"/>
    </location>
</feature>
<dbReference type="GeneID" id="16067516"/>
<dbReference type="EC" id="2.1.1.22" evidence="2"/>
<dbReference type="GO" id="GO:0030735">
    <property type="term" value="F:carnosine N-methyltransferase activity"/>
    <property type="evidence" value="ECO:0007669"/>
    <property type="project" value="UniProtKB-EC"/>
</dbReference>
<dbReference type="GO" id="GO:0005634">
    <property type="term" value="C:nucleus"/>
    <property type="evidence" value="ECO:0007669"/>
    <property type="project" value="TreeGrafter"/>
</dbReference>
<dbReference type="PANTHER" id="PTHR12303">
    <property type="entry name" value="CARNOSINE N-METHYLTRANSFERASE"/>
    <property type="match status" value="1"/>
</dbReference>
<evidence type="ECO:0000256" key="3">
    <source>
        <dbReference type="ARBA" id="ARBA00022603"/>
    </source>
</evidence>
<comment type="similarity">
    <text evidence="1">Belongs to the carnosine N-methyltransferase family.</text>
</comment>
<dbReference type="STRING" id="946362.F2TWD3"/>
<protein>
    <recommendedName>
        <fullName evidence="2">carnosine N-methyltransferase</fullName>
        <ecNumber evidence="2">2.1.1.22</ecNumber>
    </recommendedName>
</protein>
<keyword evidence="5" id="KW-0949">S-adenosyl-L-methionine</keyword>
<dbReference type="Pfam" id="PF07942">
    <property type="entry name" value="CARME"/>
    <property type="match status" value="1"/>
</dbReference>
<dbReference type="KEGG" id="sre:PTSG_11583"/>
<organism evidence="8">
    <name type="scientific">Salpingoeca rosetta (strain ATCC 50818 / BSB-021)</name>
    <dbReference type="NCBI Taxonomy" id="946362"/>
    <lineage>
        <taxon>Eukaryota</taxon>
        <taxon>Choanoflagellata</taxon>
        <taxon>Craspedida</taxon>
        <taxon>Salpingoecidae</taxon>
        <taxon>Salpingoeca</taxon>
    </lineage>
</organism>
<dbReference type="GO" id="GO:0005829">
    <property type="term" value="C:cytosol"/>
    <property type="evidence" value="ECO:0007669"/>
    <property type="project" value="TreeGrafter"/>
</dbReference>
<reference evidence="7" key="1">
    <citation type="submission" date="2009-08" db="EMBL/GenBank/DDBJ databases">
        <title>Annotation of Salpingoeca rosetta.</title>
        <authorList>
            <consortium name="The Broad Institute Genome Sequencing Platform"/>
            <person name="Russ C."/>
            <person name="Cuomo C."/>
            <person name="Burger G."/>
            <person name="Gray M.W."/>
            <person name="Holland P.W.H."/>
            <person name="King N."/>
            <person name="Lang F.B.F."/>
            <person name="Roger A.J."/>
            <person name="Ruiz-Trillo I."/>
            <person name="Young S.K."/>
            <person name="Zeng Q."/>
            <person name="Gargeya S."/>
            <person name="Alvarado L."/>
            <person name="Berlin A."/>
            <person name="Chapman S.B."/>
            <person name="Chen Z."/>
            <person name="Freedman E."/>
            <person name="Gellesch M."/>
            <person name="Goldberg J."/>
            <person name="Griggs A."/>
            <person name="Gujja S."/>
            <person name="Heilman E."/>
            <person name="Heiman D."/>
            <person name="Howarth C."/>
            <person name="Mehta T."/>
            <person name="Neiman D."/>
            <person name="Pearson M."/>
            <person name="Roberts A."/>
            <person name="Saif S."/>
            <person name="Shea T."/>
            <person name="Shenoy N."/>
            <person name="Sisk P."/>
            <person name="Stolte C."/>
            <person name="Sykes S."/>
            <person name="White J."/>
            <person name="Yandava C."/>
            <person name="Haas B."/>
            <person name="Nusbaum C."/>
            <person name="Birren B."/>
        </authorList>
    </citation>
    <scope>NUCLEOTIDE SEQUENCE [LARGE SCALE GENOMIC DNA]</scope>
    <source>
        <strain evidence="7">ATCC 50818</strain>
    </source>
</reference>
<dbReference type="InterPro" id="IPR012901">
    <property type="entry name" value="CARME"/>
</dbReference>
<dbReference type="InParanoid" id="F2TWD3"/>
<sequence length="546" mass="61110">MSAGERAFCIQETGLRAAYEALKVGKTLTFEHLSFQLARIAVHKGQHHKVKKKNHKRFQVVCCKRGCEYRVYTVIQSDATPCLYRVTQVQKHTCAVTEKTVKPKVLAAYDASIMGTAKVKVAAVKKRYGISVTVRQMQLYASHLNRMALPTPQKVADMADTGRRSSAAEAGNDDASDACHSSGPAPAQAQEQADEELAHFRRVQQAFSFYEDHAMARLSRALTAFHRLPQHHQDMLPKFSSDMRRLREAIAHNAAFVAQITSGLDFLEMADADTDLQDEVPTEFFMDKVCTTIKQFYRDWSAEGQAERQQCYGRILEAVDRLFAERDRHDVAILTPGAGLGRLTWEFAKRGYRSQGNEWSAFMLFASNFILNSPNPPKSITIHPFAHLFSNVTSRDAQVRAIEIPDVDTRELPAGTNFSMAAGDFFEVYDEANTWDCVASAFTLDTARNPIAFLERVFSILKPGGFLVNLGPLLYHYEDSRDGVSLELPLDDVLAAAVQIGFIIAEEERRVKATYNDDSEAMMHTVFDCSFFIAQKPPSVSTQHSA</sequence>
<evidence type="ECO:0000313" key="7">
    <source>
        <dbReference type="EMBL" id="EGD72379.1"/>
    </source>
</evidence>
<dbReference type="RefSeq" id="XP_004998948.1">
    <property type="nucleotide sequence ID" value="XM_004998891.1"/>
</dbReference>
<evidence type="ECO:0000256" key="5">
    <source>
        <dbReference type="ARBA" id="ARBA00022691"/>
    </source>
</evidence>
<name>F2TWD3_SALR5</name>
<evidence type="ECO:0000256" key="6">
    <source>
        <dbReference type="SAM" id="MobiDB-lite"/>
    </source>
</evidence>
<evidence type="ECO:0000256" key="4">
    <source>
        <dbReference type="ARBA" id="ARBA00022679"/>
    </source>
</evidence>
<dbReference type="SUPFAM" id="SSF53335">
    <property type="entry name" value="S-adenosyl-L-methionine-dependent methyltransferases"/>
    <property type="match status" value="1"/>
</dbReference>
<dbReference type="PANTHER" id="PTHR12303:SF6">
    <property type="entry name" value="CARNOSINE N-METHYLTRANSFERASE"/>
    <property type="match status" value="1"/>
</dbReference>
<evidence type="ECO:0000313" key="8">
    <source>
        <dbReference type="Proteomes" id="UP000007799"/>
    </source>
</evidence>
<dbReference type="AlphaFoldDB" id="F2TWD3"/>
<dbReference type="SMART" id="SM01296">
    <property type="entry name" value="N2227"/>
    <property type="match status" value="1"/>
</dbReference>
<dbReference type="FunCoup" id="F2TWD3">
    <property type="interactions" value="1515"/>
</dbReference>
<keyword evidence="8" id="KW-1185">Reference proteome</keyword>
<evidence type="ECO:0000256" key="2">
    <source>
        <dbReference type="ARBA" id="ARBA00012003"/>
    </source>
</evidence>
<dbReference type="EMBL" id="GL832955">
    <property type="protein sequence ID" value="EGD72379.1"/>
    <property type="molecule type" value="Genomic_DNA"/>
</dbReference>
<keyword evidence="3" id="KW-0489">Methyltransferase</keyword>
<accession>F2TWD3</accession>
<proteinExistence type="inferred from homology"/>
<keyword evidence="4" id="KW-0808">Transferase</keyword>
<dbReference type="InterPro" id="IPR029063">
    <property type="entry name" value="SAM-dependent_MTases_sf"/>
</dbReference>
<dbReference type="GO" id="GO:0035498">
    <property type="term" value="P:carnosine metabolic process"/>
    <property type="evidence" value="ECO:0007669"/>
    <property type="project" value="TreeGrafter"/>
</dbReference>
<dbReference type="eggNOG" id="KOG2798">
    <property type="taxonomic scope" value="Eukaryota"/>
</dbReference>
<dbReference type="Gene3D" id="3.40.50.150">
    <property type="entry name" value="Vaccinia Virus protein VP39"/>
    <property type="match status" value="1"/>
</dbReference>
<gene>
    <name evidence="7" type="ORF">PTSG_11583</name>
</gene>
<dbReference type="Proteomes" id="UP000007799">
    <property type="component" value="Unassembled WGS sequence"/>
</dbReference>
<dbReference type="OrthoDB" id="978at2759"/>
<dbReference type="GO" id="GO:0032259">
    <property type="term" value="P:methylation"/>
    <property type="evidence" value="ECO:0007669"/>
    <property type="project" value="UniProtKB-KW"/>
</dbReference>
<dbReference type="OMA" id="GSMSMCA"/>
<evidence type="ECO:0000256" key="1">
    <source>
        <dbReference type="ARBA" id="ARBA00010086"/>
    </source>
</evidence>